<dbReference type="CDD" id="cd03257">
    <property type="entry name" value="ABC_NikE_OppD_transporters"/>
    <property type="match status" value="1"/>
</dbReference>
<evidence type="ECO:0000259" key="6">
    <source>
        <dbReference type="PROSITE" id="PS50893"/>
    </source>
</evidence>
<dbReference type="InterPro" id="IPR027417">
    <property type="entry name" value="P-loop_NTPase"/>
</dbReference>
<dbReference type="InterPro" id="IPR003593">
    <property type="entry name" value="AAA+_ATPase"/>
</dbReference>
<proteinExistence type="inferred from homology"/>
<dbReference type="SUPFAM" id="SSF52540">
    <property type="entry name" value="P-loop containing nucleoside triphosphate hydrolases"/>
    <property type="match status" value="1"/>
</dbReference>
<dbReference type="InterPro" id="IPR013563">
    <property type="entry name" value="Oligopep_ABC_C"/>
</dbReference>
<evidence type="ECO:0000256" key="1">
    <source>
        <dbReference type="ARBA" id="ARBA00004417"/>
    </source>
</evidence>
<dbReference type="InterPro" id="IPR003439">
    <property type="entry name" value="ABC_transporter-like_ATP-bd"/>
</dbReference>
<dbReference type="Gene3D" id="3.40.50.300">
    <property type="entry name" value="P-loop containing nucleotide triphosphate hydrolases"/>
    <property type="match status" value="1"/>
</dbReference>
<dbReference type="PROSITE" id="PS50893">
    <property type="entry name" value="ABC_TRANSPORTER_2"/>
    <property type="match status" value="1"/>
</dbReference>
<dbReference type="SMART" id="SM00382">
    <property type="entry name" value="AAA"/>
    <property type="match status" value="1"/>
</dbReference>
<dbReference type="EMBL" id="JAJATZ010000001">
    <property type="protein sequence ID" value="MCB5198188.1"/>
    <property type="molecule type" value="Genomic_DNA"/>
</dbReference>
<dbReference type="NCBIfam" id="TIGR01727">
    <property type="entry name" value="oligo_HPY"/>
    <property type="match status" value="1"/>
</dbReference>
<name>A0ABS8BR42_9RHOB</name>
<evidence type="ECO:0000256" key="3">
    <source>
        <dbReference type="ARBA" id="ARBA00022448"/>
    </source>
</evidence>
<dbReference type="PANTHER" id="PTHR43776">
    <property type="entry name" value="TRANSPORT ATP-BINDING PROTEIN"/>
    <property type="match status" value="1"/>
</dbReference>
<evidence type="ECO:0000313" key="7">
    <source>
        <dbReference type="EMBL" id="MCB5198188.1"/>
    </source>
</evidence>
<sequence>MLDDNSPLVRIRDLQMHFPIYSGLFRRQTGAVKAVDGVSFDIQRGETLGLVGESGCGKSTCGRAVLRLYDITGGTVEIDGVEISQTSQSDLRAMRPTMQMVFQDPQASLNPRMTVEAIIREPLDEHTKLSKDEKAAKVAELMDAVGLNRAFAKRYPHAFSGGQRQRIGIARALALNPKFIVCDEPIAALDVSIQAQVVNLLEDLQEQFGLTYLFISHDLSMVRHIANRIAVMYLGKVVELAPRGSLYDAPLHPYTRALLSAVPEPDPSKAQTRQRVVLQGDVPSPANPPQGCNFCTRCPAVMDVCKRIDPTFQEVEPGRFVACHLYENHASETEKAEAHANQQGS</sequence>
<comment type="subcellular location">
    <subcellularLocation>
        <location evidence="1">Cell inner membrane</location>
        <topology evidence="1">Peripheral membrane protein</topology>
    </subcellularLocation>
</comment>
<dbReference type="Pfam" id="PF00005">
    <property type="entry name" value="ABC_tran"/>
    <property type="match status" value="1"/>
</dbReference>
<protein>
    <submittedName>
        <fullName evidence="7">Dipeptide ABC transporter ATP-binding protein</fullName>
    </submittedName>
</protein>
<feature type="domain" description="ABC transporter" evidence="6">
    <location>
        <begin position="9"/>
        <end position="259"/>
    </location>
</feature>
<evidence type="ECO:0000256" key="2">
    <source>
        <dbReference type="ARBA" id="ARBA00005417"/>
    </source>
</evidence>
<dbReference type="RefSeq" id="WP_226747272.1">
    <property type="nucleotide sequence ID" value="NZ_JAJATZ010000001.1"/>
</dbReference>
<dbReference type="Proteomes" id="UP001138961">
    <property type="component" value="Unassembled WGS sequence"/>
</dbReference>
<dbReference type="NCBIfam" id="NF008453">
    <property type="entry name" value="PRK11308.1"/>
    <property type="match status" value="1"/>
</dbReference>
<comment type="caution">
    <text evidence="7">The sequence shown here is derived from an EMBL/GenBank/DDBJ whole genome shotgun (WGS) entry which is preliminary data.</text>
</comment>
<keyword evidence="5 7" id="KW-0067">ATP-binding</keyword>
<dbReference type="PANTHER" id="PTHR43776:SF7">
    <property type="entry name" value="D,D-DIPEPTIDE TRANSPORT ATP-BINDING PROTEIN DDPF-RELATED"/>
    <property type="match status" value="1"/>
</dbReference>
<gene>
    <name evidence="7" type="ORF">LGQ03_02940</name>
</gene>
<dbReference type="Pfam" id="PF08352">
    <property type="entry name" value="oligo_HPY"/>
    <property type="match status" value="1"/>
</dbReference>
<dbReference type="GO" id="GO:0005524">
    <property type="term" value="F:ATP binding"/>
    <property type="evidence" value="ECO:0007669"/>
    <property type="project" value="UniProtKB-KW"/>
</dbReference>
<comment type="similarity">
    <text evidence="2">Belongs to the ABC transporter superfamily.</text>
</comment>
<dbReference type="PROSITE" id="PS00211">
    <property type="entry name" value="ABC_TRANSPORTER_1"/>
    <property type="match status" value="1"/>
</dbReference>
<evidence type="ECO:0000313" key="8">
    <source>
        <dbReference type="Proteomes" id="UP001138961"/>
    </source>
</evidence>
<keyword evidence="8" id="KW-1185">Reference proteome</keyword>
<dbReference type="InterPro" id="IPR050319">
    <property type="entry name" value="ABC_transp_ATP-bind"/>
</dbReference>
<accession>A0ABS8BR42</accession>
<organism evidence="7 8">
    <name type="scientific">Loktanella gaetbuli</name>
    <dbReference type="NCBI Taxonomy" id="2881335"/>
    <lineage>
        <taxon>Bacteria</taxon>
        <taxon>Pseudomonadati</taxon>
        <taxon>Pseudomonadota</taxon>
        <taxon>Alphaproteobacteria</taxon>
        <taxon>Rhodobacterales</taxon>
        <taxon>Roseobacteraceae</taxon>
        <taxon>Loktanella</taxon>
    </lineage>
</organism>
<dbReference type="InterPro" id="IPR017871">
    <property type="entry name" value="ABC_transporter-like_CS"/>
</dbReference>
<keyword evidence="4" id="KW-0547">Nucleotide-binding</keyword>
<reference evidence="7" key="1">
    <citation type="submission" date="2021-10" db="EMBL/GenBank/DDBJ databases">
        <title>Loktanella gaetbuli sp. nov., isolated from a tidal flat.</title>
        <authorList>
            <person name="Park S."/>
            <person name="Yoon J.-H."/>
        </authorList>
    </citation>
    <scope>NUCLEOTIDE SEQUENCE</scope>
    <source>
        <strain evidence="7">TSTF-M6</strain>
    </source>
</reference>
<evidence type="ECO:0000256" key="5">
    <source>
        <dbReference type="ARBA" id="ARBA00022840"/>
    </source>
</evidence>
<keyword evidence="3" id="KW-0813">Transport</keyword>
<evidence type="ECO:0000256" key="4">
    <source>
        <dbReference type="ARBA" id="ARBA00022741"/>
    </source>
</evidence>